<sequence>MKRSRRRLRPGAVRRVTAAGGGGRSRTARLVGRGPRNSRICPFSPAVKFPSLHNDDNTSPAPPRAGAGPPPNSTRNKVRVQFTNDAKRASYWRRTRRRRPPASARATSVLVLQHSFSFVTIPLIRSYLFPRSPDSIDIDLRGLGASGGAGLATSITPFPLSLRFKTMSTYKGSPRRPPRGPVRYACDASREIRPWGRSGAREGAIKKFMNVNEPVGAGTAKARAAVALGGGAICQVRKGNYEQK</sequence>
<name>A0A4C1TBC4_EUMVA</name>
<dbReference type="AlphaFoldDB" id="A0A4C1TBC4"/>
<keyword evidence="2" id="KW-0472">Membrane</keyword>
<evidence type="ECO:0000256" key="2">
    <source>
        <dbReference type="SAM" id="Phobius"/>
    </source>
</evidence>
<accession>A0A4C1TBC4</accession>
<dbReference type="Proteomes" id="UP000299102">
    <property type="component" value="Unassembled WGS sequence"/>
</dbReference>
<comment type="caution">
    <text evidence="3">The sequence shown here is derived from an EMBL/GenBank/DDBJ whole genome shotgun (WGS) entry which is preliminary data.</text>
</comment>
<proteinExistence type="predicted"/>
<gene>
    <name evidence="3" type="ORF">EVAR_92968_1</name>
</gene>
<feature type="transmembrane region" description="Helical" evidence="2">
    <location>
        <begin position="144"/>
        <end position="162"/>
    </location>
</feature>
<reference evidence="3 4" key="1">
    <citation type="journal article" date="2019" name="Commun. Biol.">
        <title>The bagworm genome reveals a unique fibroin gene that provides high tensile strength.</title>
        <authorList>
            <person name="Kono N."/>
            <person name="Nakamura H."/>
            <person name="Ohtoshi R."/>
            <person name="Tomita M."/>
            <person name="Numata K."/>
            <person name="Arakawa K."/>
        </authorList>
    </citation>
    <scope>NUCLEOTIDE SEQUENCE [LARGE SCALE GENOMIC DNA]</scope>
</reference>
<keyword evidence="2" id="KW-0812">Transmembrane</keyword>
<keyword evidence="4" id="KW-1185">Reference proteome</keyword>
<evidence type="ECO:0000313" key="4">
    <source>
        <dbReference type="Proteomes" id="UP000299102"/>
    </source>
</evidence>
<keyword evidence="2" id="KW-1133">Transmembrane helix</keyword>
<feature type="transmembrane region" description="Helical" evidence="2">
    <location>
        <begin position="102"/>
        <end position="124"/>
    </location>
</feature>
<evidence type="ECO:0000313" key="3">
    <source>
        <dbReference type="EMBL" id="GBP11476.1"/>
    </source>
</evidence>
<dbReference type="EMBL" id="BGZK01000046">
    <property type="protein sequence ID" value="GBP11476.1"/>
    <property type="molecule type" value="Genomic_DNA"/>
</dbReference>
<feature type="compositionally biased region" description="Pro residues" evidence="1">
    <location>
        <begin position="60"/>
        <end position="72"/>
    </location>
</feature>
<evidence type="ECO:0000256" key="1">
    <source>
        <dbReference type="SAM" id="MobiDB-lite"/>
    </source>
</evidence>
<feature type="region of interest" description="Disordered" evidence="1">
    <location>
        <begin position="1"/>
        <end position="78"/>
    </location>
</feature>
<organism evidence="3 4">
    <name type="scientific">Eumeta variegata</name>
    <name type="common">Bagworm moth</name>
    <name type="synonym">Eumeta japonica</name>
    <dbReference type="NCBI Taxonomy" id="151549"/>
    <lineage>
        <taxon>Eukaryota</taxon>
        <taxon>Metazoa</taxon>
        <taxon>Ecdysozoa</taxon>
        <taxon>Arthropoda</taxon>
        <taxon>Hexapoda</taxon>
        <taxon>Insecta</taxon>
        <taxon>Pterygota</taxon>
        <taxon>Neoptera</taxon>
        <taxon>Endopterygota</taxon>
        <taxon>Lepidoptera</taxon>
        <taxon>Glossata</taxon>
        <taxon>Ditrysia</taxon>
        <taxon>Tineoidea</taxon>
        <taxon>Psychidae</taxon>
        <taxon>Oiketicinae</taxon>
        <taxon>Eumeta</taxon>
    </lineage>
</organism>
<protein>
    <submittedName>
        <fullName evidence="3">Uncharacterized protein</fullName>
    </submittedName>
</protein>